<dbReference type="InterPro" id="IPR045319">
    <property type="entry name" value="KAT/AKT"/>
</dbReference>
<evidence type="ECO:0000256" key="10">
    <source>
        <dbReference type="ARBA" id="ARBA00023065"/>
    </source>
</evidence>
<feature type="transmembrane region" description="Helical" evidence="14">
    <location>
        <begin position="254"/>
        <end position="274"/>
    </location>
</feature>
<organism evidence="16 17">
    <name type="scientific">Ensete ventricosum</name>
    <name type="common">Abyssinian banana</name>
    <name type="synonym">Musa ensete</name>
    <dbReference type="NCBI Taxonomy" id="4639"/>
    <lineage>
        <taxon>Eukaryota</taxon>
        <taxon>Viridiplantae</taxon>
        <taxon>Streptophyta</taxon>
        <taxon>Embryophyta</taxon>
        <taxon>Tracheophyta</taxon>
        <taxon>Spermatophyta</taxon>
        <taxon>Magnoliopsida</taxon>
        <taxon>Liliopsida</taxon>
        <taxon>Zingiberales</taxon>
        <taxon>Musaceae</taxon>
        <taxon>Ensete</taxon>
    </lineage>
</organism>
<dbReference type="InterPro" id="IPR005821">
    <property type="entry name" value="Ion_trans_dom"/>
</dbReference>
<dbReference type="Gene3D" id="2.60.120.10">
    <property type="entry name" value="Jelly Rolls"/>
    <property type="match status" value="1"/>
</dbReference>
<evidence type="ECO:0000313" key="16">
    <source>
        <dbReference type="EMBL" id="RRT70443.1"/>
    </source>
</evidence>
<keyword evidence="5 14" id="KW-0812">Transmembrane</keyword>
<feature type="transmembrane region" description="Helical" evidence="14">
    <location>
        <begin position="112"/>
        <end position="134"/>
    </location>
</feature>
<evidence type="ECO:0000259" key="15">
    <source>
        <dbReference type="PROSITE" id="PS50042"/>
    </source>
</evidence>
<evidence type="ECO:0000256" key="2">
    <source>
        <dbReference type="ARBA" id="ARBA00007929"/>
    </source>
</evidence>
<evidence type="ECO:0000256" key="5">
    <source>
        <dbReference type="ARBA" id="ARBA00022692"/>
    </source>
</evidence>
<evidence type="ECO:0000256" key="7">
    <source>
        <dbReference type="ARBA" id="ARBA00022882"/>
    </source>
</evidence>
<evidence type="ECO:0000256" key="1">
    <source>
        <dbReference type="ARBA" id="ARBA00004141"/>
    </source>
</evidence>
<evidence type="ECO:0000256" key="3">
    <source>
        <dbReference type="ARBA" id="ARBA00022448"/>
    </source>
</evidence>
<comment type="caution">
    <text evidence="16">The sequence shown here is derived from an EMBL/GenBank/DDBJ whole genome shotgun (WGS) entry which is preliminary data.</text>
</comment>
<dbReference type="GO" id="GO:0034702">
    <property type="term" value="C:monoatomic ion channel complex"/>
    <property type="evidence" value="ECO:0007669"/>
    <property type="project" value="UniProtKB-KW"/>
</dbReference>
<dbReference type="AlphaFoldDB" id="A0A427A2N6"/>
<keyword evidence="9 14" id="KW-1133">Transmembrane helix</keyword>
<feature type="region of interest" description="Disordered" evidence="13">
    <location>
        <begin position="343"/>
        <end position="396"/>
    </location>
</feature>
<evidence type="ECO:0000256" key="4">
    <source>
        <dbReference type="ARBA" id="ARBA00022538"/>
    </source>
</evidence>
<evidence type="ECO:0000256" key="12">
    <source>
        <dbReference type="ARBA" id="ARBA00023303"/>
    </source>
</evidence>
<evidence type="ECO:0000256" key="9">
    <source>
        <dbReference type="ARBA" id="ARBA00022989"/>
    </source>
</evidence>
<keyword evidence="4" id="KW-0633">Potassium transport</keyword>
<dbReference type="InterPro" id="IPR014710">
    <property type="entry name" value="RmlC-like_jellyroll"/>
</dbReference>
<keyword evidence="6" id="KW-0631">Potassium channel</keyword>
<feature type="transmembrane region" description="Helical" evidence="14">
    <location>
        <begin position="294"/>
        <end position="319"/>
    </location>
</feature>
<keyword evidence="3" id="KW-0813">Transport</keyword>
<dbReference type="Pfam" id="PF00520">
    <property type="entry name" value="Ion_trans"/>
    <property type="match status" value="2"/>
</dbReference>
<feature type="compositionally biased region" description="Low complexity" evidence="13">
    <location>
        <begin position="345"/>
        <end position="357"/>
    </location>
</feature>
<protein>
    <recommendedName>
        <fullName evidence="15">Cyclic nucleotide-binding domain-containing protein</fullName>
    </recommendedName>
</protein>
<name>A0A427A2N6_ENSVE</name>
<dbReference type="PANTHER" id="PTHR45743:SF27">
    <property type="entry name" value="POTASSIUM CHANNEL KAT3"/>
    <property type="match status" value="1"/>
</dbReference>
<comment type="similarity">
    <text evidence="2">Belongs to the potassium channel family. Plant (TC 1.A.1.4) subfamily.</text>
</comment>
<dbReference type="PROSITE" id="PS50042">
    <property type="entry name" value="CNMP_BINDING_3"/>
    <property type="match status" value="1"/>
</dbReference>
<keyword evidence="8" id="KW-0630">Potassium</keyword>
<dbReference type="PRINTS" id="PR01463">
    <property type="entry name" value="EAGCHANLFMLY"/>
</dbReference>
<dbReference type="SUPFAM" id="SSF81324">
    <property type="entry name" value="Voltage-gated potassium channels"/>
    <property type="match status" value="1"/>
</dbReference>
<reference evidence="16 17" key="1">
    <citation type="journal article" date="2014" name="Agronomy (Basel)">
        <title>A Draft Genome Sequence for Ensete ventricosum, the Drought-Tolerant Tree Against Hunger.</title>
        <authorList>
            <person name="Harrison J."/>
            <person name="Moore K.A."/>
            <person name="Paszkiewicz K."/>
            <person name="Jones T."/>
            <person name="Grant M."/>
            <person name="Ambacheew D."/>
            <person name="Muzemil S."/>
            <person name="Studholme D.J."/>
        </authorList>
    </citation>
    <scope>NUCLEOTIDE SEQUENCE [LARGE SCALE GENOMIC DNA]</scope>
</reference>
<dbReference type="Proteomes" id="UP000287651">
    <property type="component" value="Unassembled WGS sequence"/>
</dbReference>
<feature type="domain" description="Cyclic nucleotide-binding" evidence="15">
    <location>
        <begin position="413"/>
        <end position="460"/>
    </location>
</feature>
<sequence>MSNGEEAMAEDERRKQKPWLIRRGWSSGQIKSFAALSSSLLPAFGAGVDGNYPDIKKYVIAPYDPRYRSRRPVSMFLIVLVFYSAWASPLELAFPQVSSGSLLVVDLVVDVFFGVDIVVSFSVAYFNSSTYLLVDDRRKIAKRCTCVHIESESPHLQAQQDSHVHLSLSLSLIKPVISSHLLVCYRYLTRPWLVMDVASTIPFHIIYRIITGKRNGGSVFGVVNLLRLWRLRRASKLFARLEKDIRFSYFWTRYVKLICRSIWLGYTYAIYWSITTLTTVGYGDLHAWNTGEKVFTIFLMLFNIGLTAYIIGNMTNLIVHAATRTFLMVAAKGHHSPSFAVREQAPAAGRPAGADDGTPTATVQDDGVAAGRGDRGPAQGDQIHHRPAPLPAHRGSHVPLQRSLAGVHSSAEMKAEYFPPKVDIIIENEIPTDLYIVVSGAVDVLTSKNGAEKFLKELSRDLIEEVAFVPELLRQVNEVHHSIKQ</sequence>
<gene>
    <name evidence="16" type="ORF">B296_00031918</name>
</gene>
<evidence type="ECO:0000313" key="17">
    <source>
        <dbReference type="Proteomes" id="UP000287651"/>
    </source>
</evidence>
<feature type="transmembrane region" description="Helical" evidence="14">
    <location>
        <begin position="73"/>
        <end position="92"/>
    </location>
</feature>
<proteinExistence type="inferred from homology"/>
<evidence type="ECO:0000256" key="6">
    <source>
        <dbReference type="ARBA" id="ARBA00022826"/>
    </source>
</evidence>
<keyword evidence="11 14" id="KW-0472">Membrane</keyword>
<keyword evidence="7" id="KW-0851">Voltage-gated channel</keyword>
<dbReference type="SUPFAM" id="SSF51206">
    <property type="entry name" value="cAMP-binding domain-like"/>
    <property type="match status" value="1"/>
</dbReference>
<dbReference type="Gene3D" id="1.10.287.70">
    <property type="match status" value="1"/>
</dbReference>
<dbReference type="GO" id="GO:0005249">
    <property type="term" value="F:voltage-gated potassium channel activity"/>
    <property type="evidence" value="ECO:0007669"/>
    <property type="project" value="InterPro"/>
</dbReference>
<dbReference type="InterPro" id="IPR018490">
    <property type="entry name" value="cNMP-bd_dom_sf"/>
</dbReference>
<dbReference type="CDD" id="cd00038">
    <property type="entry name" value="CAP_ED"/>
    <property type="match status" value="1"/>
</dbReference>
<accession>A0A427A2N6</accession>
<dbReference type="PANTHER" id="PTHR45743">
    <property type="entry name" value="POTASSIUM CHANNEL AKT1"/>
    <property type="match status" value="1"/>
</dbReference>
<evidence type="ECO:0000256" key="11">
    <source>
        <dbReference type="ARBA" id="ARBA00023136"/>
    </source>
</evidence>
<keyword evidence="12" id="KW-0407">Ion channel</keyword>
<evidence type="ECO:0000256" key="14">
    <source>
        <dbReference type="SAM" id="Phobius"/>
    </source>
</evidence>
<keyword evidence="10" id="KW-0406">Ion transport</keyword>
<evidence type="ECO:0000256" key="13">
    <source>
        <dbReference type="SAM" id="MobiDB-lite"/>
    </source>
</evidence>
<comment type="subcellular location">
    <subcellularLocation>
        <location evidence="1">Membrane</location>
        <topology evidence="1">Multi-pass membrane protein</topology>
    </subcellularLocation>
</comment>
<evidence type="ECO:0000256" key="8">
    <source>
        <dbReference type="ARBA" id="ARBA00022958"/>
    </source>
</evidence>
<dbReference type="InterPro" id="IPR000595">
    <property type="entry name" value="cNMP-bd_dom"/>
</dbReference>
<dbReference type="EMBL" id="AMZH03004014">
    <property type="protein sequence ID" value="RRT70443.1"/>
    <property type="molecule type" value="Genomic_DNA"/>
</dbReference>
<dbReference type="InterPro" id="IPR003938">
    <property type="entry name" value="K_chnl_volt-dep_EAG/ELK/ERG"/>
</dbReference>